<dbReference type="InterPro" id="IPR038600">
    <property type="entry name" value="Csn2_sf"/>
</dbReference>
<dbReference type="OrthoDB" id="2246929at2"/>
<dbReference type="NCBIfam" id="TIGR01866">
    <property type="entry name" value="cas_Csn2"/>
    <property type="match status" value="1"/>
</dbReference>
<gene>
    <name evidence="1" type="ORF">IWT126_00193</name>
</gene>
<dbReference type="InterPro" id="IPR010146">
    <property type="entry name" value="CRISPR-assoc_prot_Csn2-typ"/>
</dbReference>
<dbReference type="CDD" id="cd12218">
    <property type="entry name" value="Csn2"/>
    <property type="match status" value="1"/>
</dbReference>
<dbReference type="EMBL" id="BCMG01000001">
    <property type="protein sequence ID" value="GAT17936.1"/>
    <property type="molecule type" value="Genomic_DNA"/>
</dbReference>
<proteinExistence type="predicted"/>
<dbReference type="Pfam" id="PF09711">
    <property type="entry name" value="Cas_Csn2"/>
    <property type="match status" value="1"/>
</dbReference>
<dbReference type="STRING" id="1302250.GCA_001313225_00282"/>
<dbReference type="Gene3D" id="3.40.50.11940">
    <property type="match status" value="1"/>
</dbReference>
<name>A0A1Z5H3Q6_9LACO</name>
<dbReference type="Proteomes" id="UP000198402">
    <property type="component" value="Unassembled WGS sequence"/>
</dbReference>
<reference evidence="1 2" key="1">
    <citation type="submission" date="2015-11" db="EMBL/GenBank/DDBJ databases">
        <title>Draft genome sequences of new species of the genus Lactobacillus isolated from orchardgrass silage.</title>
        <authorList>
            <person name="Tohno M."/>
            <person name="Tanizawa Y."/>
            <person name="Arita M."/>
        </authorList>
    </citation>
    <scope>NUCLEOTIDE SEQUENCE [LARGE SCALE GENOMIC DNA]</scope>
    <source>
        <strain evidence="1 2">IWT126</strain>
    </source>
</reference>
<accession>A0A1Z5H3Q6</accession>
<evidence type="ECO:0000313" key="1">
    <source>
        <dbReference type="EMBL" id="GAT17936.1"/>
    </source>
</evidence>
<organism evidence="1 2">
    <name type="scientific">Secundilactobacillus silagei JCM 19001</name>
    <dbReference type="NCBI Taxonomy" id="1302250"/>
    <lineage>
        <taxon>Bacteria</taxon>
        <taxon>Bacillati</taxon>
        <taxon>Bacillota</taxon>
        <taxon>Bacilli</taxon>
        <taxon>Lactobacillales</taxon>
        <taxon>Lactobacillaceae</taxon>
        <taxon>Secundilactobacillus</taxon>
    </lineage>
</organism>
<comment type="caution">
    <text evidence="1">The sequence shown here is derived from an EMBL/GenBank/DDBJ whole genome shotgun (WGS) entry which is preliminary data.</text>
</comment>
<evidence type="ECO:0000313" key="2">
    <source>
        <dbReference type="Proteomes" id="UP000198402"/>
    </source>
</evidence>
<sequence>MKITMYPFKPFEVNNGQVTIIQTASSKVYVNLVKLFKNEDDRIGLITQNDEEVSLAANTEWYGDPLMNDLDALFKSKVQRKLTTWIDNNSREDLIQLTNQMNDVMTDVLFGMDLPITVSKEWDLLKCLKFLGIQFTELARNNPYDIIEAILKISHDLKDSQVICLTNVFHYLDMERFSELANLGKTFGSKIFLIDFSETNQRDKFKDYCYYFIDDDLVEWHD</sequence>
<dbReference type="AlphaFoldDB" id="A0A1Z5H3Q6"/>
<keyword evidence="2" id="KW-1185">Reference proteome</keyword>
<dbReference type="RefSeq" id="WP_054653793.1">
    <property type="nucleotide sequence ID" value="NZ_BBFL01000001.1"/>
</dbReference>
<protein>
    <submittedName>
        <fullName evidence="1">CRISPR-associated protein Csn2</fullName>
    </submittedName>
</protein>